<dbReference type="Proteomes" id="UP000241085">
    <property type="component" value="Unassembled WGS sequence"/>
</dbReference>
<evidence type="ECO:0000313" key="2">
    <source>
        <dbReference type="Proteomes" id="UP000241085"/>
    </source>
</evidence>
<gene>
    <name evidence="1" type="ORF">C1I63_11000</name>
</gene>
<dbReference type="EMBL" id="PZPL01000001">
    <property type="protein sequence ID" value="PTL73326.1"/>
    <property type="molecule type" value="Genomic_DNA"/>
</dbReference>
<accession>A0A2T4UUY4</accession>
<dbReference type="AlphaFoldDB" id="A0A2T4UUY4"/>
<dbReference type="RefSeq" id="WP_107574804.1">
    <property type="nucleotide sequence ID" value="NZ_PZPL01000001.1"/>
</dbReference>
<reference evidence="1 2" key="1">
    <citation type="submission" date="2018-03" db="EMBL/GenBank/DDBJ databases">
        <title>Bacteriophage NCPPB3778 and a type I-E CRISPR drive the evolution of the US Biological Select Agent, Rathayibacter toxicus.</title>
        <authorList>
            <person name="Davis E.W.II."/>
            <person name="Tabima J.F."/>
            <person name="Weisberg A.J."/>
            <person name="Dantas Lopes L."/>
            <person name="Wiseman M.S."/>
            <person name="Wiseman M.S."/>
            <person name="Pupko T."/>
            <person name="Belcher M.S."/>
            <person name="Sechler A.J."/>
            <person name="Tancos M.A."/>
            <person name="Schroeder B.K."/>
            <person name="Murray T.D."/>
            <person name="Luster D.G."/>
            <person name="Schneider W.L."/>
            <person name="Rogers E."/>
            <person name="Andreote F.D."/>
            <person name="Grunwald N.J."/>
            <person name="Putnam M.L."/>
            <person name="Chang J.H."/>
        </authorList>
    </citation>
    <scope>NUCLEOTIDE SEQUENCE [LARGE SCALE GENOMIC DNA]</scope>
    <source>
        <strain evidence="1 2">DSM 15933</strain>
    </source>
</reference>
<name>A0A2T4UUY4_9MICO</name>
<comment type="caution">
    <text evidence="1">The sequence shown here is derived from an EMBL/GenBank/DDBJ whole genome shotgun (WGS) entry which is preliminary data.</text>
</comment>
<proteinExistence type="predicted"/>
<organism evidence="1 2">
    <name type="scientific">Rathayibacter caricis DSM 15933</name>
    <dbReference type="NCBI Taxonomy" id="1328867"/>
    <lineage>
        <taxon>Bacteria</taxon>
        <taxon>Bacillati</taxon>
        <taxon>Actinomycetota</taxon>
        <taxon>Actinomycetes</taxon>
        <taxon>Micrococcales</taxon>
        <taxon>Microbacteriaceae</taxon>
        <taxon>Rathayibacter</taxon>
    </lineage>
</organism>
<evidence type="ECO:0000313" key="1">
    <source>
        <dbReference type="EMBL" id="PTL73326.1"/>
    </source>
</evidence>
<protein>
    <submittedName>
        <fullName evidence="1">Uncharacterized protein</fullName>
    </submittedName>
</protein>
<sequence>MPGLTESGGPDEAELLLGPTSQLASNAAGGPESLPGDAATLADLAARRVPVGSLVQPVVGEQDADDFPDLDFEIWSAADGA</sequence>
<keyword evidence="2" id="KW-1185">Reference proteome</keyword>